<dbReference type="SUPFAM" id="SSF52096">
    <property type="entry name" value="ClpP/crotonase"/>
    <property type="match status" value="1"/>
</dbReference>
<dbReference type="GO" id="GO:0006508">
    <property type="term" value="P:proteolysis"/>
    <property type="evidence" value="ECO:0007669"/>
    <property type="project" value="UniProtKB-KW"/>
</dbReference>
<dbReference type="Proteomes" id="UP000238348">
    <property type="component" value="Chromosome"/>
</dbReference>
<keyword evidence="1" id="KW-0645">Protease</keyword>
<keyword evidence="2" id="KW-0378">Hydrolase</keyword>
<evidence type="ECO:0000259" key="4">
    <source>
        <dbReference type="SMART" id="SM00245"/>
    </source>
</evidence>
<feature type="domain" description="Tail specific protease" evidence="4">
    <location>
        <begin position="386"/>
        <end position="567"/>
    </location>
</feature>
<protein>
    <recommendedName>
        <fullName evidence="4">Tail specific protease domain-containing protein</fullName>
    </recommendedName>
</protein>
<dbReference type="CDD" id="cd07560">
    <property type="entry name" value="Peptidase_S41_CPP"/>
    <property type="match status" value="1"/>
</dbReference>
<dbReference type="SUPFAM" id="SSF50156">
    <property type="entry name" value="PDZ domain-like"/>
    <property type="match status" value="1"/>
</dbReference>
<dbReference type="EMBL" id="CP012673">
    <property type="protein sequence ID" value="AUX39782.1"/>
    <property type="molecule type" value="Genomic_DNA"/>
</dbReference>
<evidence type="ECO:0000313" key="5">
    <source>
        <dbReference type="EMBL" id="AUX39782.1"/>
    </source>
</evidence>
<dbReference type="InterPro" id="IPR005151">
    <property type="entry name" value="Tail-specific_protease"/>
</dbReference>
<dbReference type="GO" id="GO:0004175">
    <property type="term" value="F:endopeptidase activity"/>
    <property type="evidence" value="ECO:0007669"/>
    <property type="project" value="TreeGrafter"/>
</dbReference>
<evidence type="ECO:0000256" key="3">
    <source>
        <dbReference type="ARBA" id="ARBA00022825"/>
    </source>
</evidence>
<dbReference type="Gene3D" id="3.90.226.10">
    <property type="entry name" value="2-enoyl-CoA Hydratase, Chain A, domain 1"/>
    <property type="match status" value="1"/>
</dbReference>
<organism evidence="5 6">
    <name type="scientific">Sorangium cellulosum</name>
    <name type="common">Polyangium cellulosum</name>
    <dbReference type="NCBI Taxonomy" id="56"/>
    <lineage>
        <taxon>Bacteria</taxon>
        <taxon>Pseudomonadati</taxon>
        <taxon>Myxococcota</taxon>
        <taxon>Polyangia</taxon>
        <taxon>Polyangiales</taxon>
        <taxon>Polyangiaceae</taxon>
        <taxon>Sorangium</taxon>
    </lineage>
</organism>
<keyword evidence="3" id="KW-0720">Serine protease</keyword>
<dbReference type="OrthoDB" id="127841at2"/>
<dbReference type="Gene3D" id="2.30.42.10">
    <property type="match status" value="1"/>
</dbReference>
<name>A0A2L0EKH0_SORCE</name>
<dbReference type="RefSeq" id="WP_104977690.1">
    <property type="nucleotide sequence ID" value="NZ_CP012673.1"/>
</dbReference>
<evidence type="ECO:0000313" key="6">
    <source>
        <dbReference type="Proteomes" id="UP000238348"/>
    </source>
</evidence>
<dbReference type="PANTHER" id="PTHR32060:SF22">
    <property type="entry name" value="CARBOXYL-TERMINAL-PROCESSING PEPTIDASE 3, CHLOROPLASTIC"/>
    <property type="match status" value="1"/>
</dbReference>
<dbReference type="AlphaFoldDB" id="A0A2L0EKH0"/>
<sequence length="631" mass="66700">MKRRAASPPAYIALGAATLALLSRGMVNGPLLEAQRGIARPLLHLLAPDDEEIDGIGCDPNALDRGIALPTGAPTALGCEQARAIVAQARTTLAAPPLRIDPAKFAEATSDWLDPHGLWSVAPDAPVGASLRREAAALLAEMHAPVGSGPCPAALRVGEELERWSRELDGLFDEGYRRGLASPPATLADTWELMSSAPFEDGEVTRSARDLARELGREVGALRTRFGDPLARYADAVRERTAPSMSAEGWARAVIAAAVRAYVPQLDAHGAWAPLEEEVSIYDLDLEAHPPARLWQEMTRTAIGVRIDRGALPPLADGDVVLRIQDLPISGMSVEQAEQLAVLTDVRPGTTARVVLLRRGAPAPLEVTVAPAPPASGAQPPEDAAPPELPLDLVRYADGKVAVITIPDVPDDLGDRVAAALLRARAHEDLRGVMLDVRANGGGSTDGAIAALGLFLPGVPLFPMRRRDGGVEVERSPDVPPGRGWSGPLAVLVDGDSASAAEMIAGAIGSYRRGVVIGDRTYGKGCAQEYLDDDAHVGVLRLTTLLYALPDGAPVQKIGIVPQVQLSLPATNEREARVDRALGPWRGPDVRDLHHVREVPWPAHAGRVGPCHEETVCRALRSLGAVPAAAR</sequence>
<dbReference type="InterPro" id="IPR029045">
    <property type="entry name" value="ClpP/crotonase-like_dom_sf"/>
</dbReference>
<dbReference type="InterPro" id="IPR036034">
    <property type="entry name" value="PDZ_sf"/>
</dbReference>
<dbReference type="GO" id="GO:0008236">
    <property type="term" value="F:serine-type peptidase activity"/>
    <property type="evidence" value="ECO:0007669"/>
    <property type="project" value="UniProtKB-KW"/>
</dbReference>
<dbReference type="InterPro" id="IPR004447">
    <property type="entry name" value="Peptidase_S41A"/>
</dbReference>
<dbReference type="SMART" id="SM00245">
    <property type="entry name" value="TSPc"/>
    <property type="match status" value="1"/>
</dbReference>
<gene>
    <name evidence="5" type="ORF">SOCE26_011770</name>
</gene>
<accession>A0A2L0EKH0</accession>
<dbReference type="PANTHER" id="PTHR32060">
    <property type="entry name" value="TAIL-SPECIFIC PROTEASE"/>
    <property type="match status" value="1"/>
</dbReference>
<evidence type="ECO:0000256" key="2">
    <source>
        <dbReference type="ARBA" id="ARBA00022801"/>
    </source>
</evidence>
<reference evidence="5 6" key="1">
    <citation type="submission" date="2015-09" db="EMBL/GenBank/DDBJ databases">
        <title>Sorangium comparison.</title>
        <authorList>
            <person name="Zaburannyi N."/>
            <person name="Bunk B."/>
            <person name="Overmann J."/>
            <person name="Mueller R."/>
        </authorList>
    </citation>
    <scope>NUCLEOTIDE SEQUENCE [LARGE SCALE GENOMIC DNA]</scope>
    <source>
        <strain evidence="5 6">So ce26</strain>
    </source>
</reference>
<dbReference type="Pfam" id="PF03572">
    <property type="entry name" value="Peptidase_S41"/>
    <property type="match status" value="1"/>
</dbReference>
<proteinExistence type="predicted"/>
<evidence type="ECO:0000256" key="1">
    <source>
        <dbReference type="ARBA" id="ARBA00022670"/>
    </source>
</evidence>